<keyword evidence="5" id="KW-0732">Signal</keyword>
<dbReference type="InterPro" id="IPR011047">
    <property type="entry name" value="Quinoprotein_ADH-like_sf"/>
</dbReference>
<dbReference type="AlphaFoldDB" id="A0A4Q7MR52"/>
<dbReference type="GO" id="GO:0006355">
    <property type="term" value="P:regulation of DNA-templated transcription"/>
    <property type="evidence" value="ECO:0007669"/>
    <property type="project" value="InterPro"/>
</dbReference>
<proteinExistence type="predicted"/>
<evidence type="ECO:0000313" key="8">
    <source>
        <dbReference type="Proteomes" id="UP000293874"/>
    </source>
</evidence>
<dbReference type="InterPro" id="IPR013783">
    <property type="entry name" value="Ig-like_fold"/>
</dbReference>
<dbReference type="Gene3D" id="2.60.40.10">
    <property type="entry name" value="Immunoglobulins"/>
    <property type="match status" value="1"/>
</dbReference>
<dbReference type="Proteomes" id="UP000293874">
    <property type="component" value="Unassembled WGS sequence"/>
</dbReference>
<feature type="domain" description="HTH luxR-type" evidence="6">
    <location>
        <begin position="907"/>
        <end position="964"/>
    </location>
</feature>
<dbReference type="RefSeq" id="WP_130543656.1">
    <property type="nucleotide sequence ID" value="NZ_CP042431.1"/>
</dbReference>
<comment type="caution">
    <text evidence="7">The sequence shown here is derived from an EMBL/GenBank/DDBJ whole genome shotgun (WGS) entry which is preliminary data.</text>
</comment>
<dbReference type="InterPro" id="IPR015943">
    <property type="entry name" value="WD40/YVTN_repeat-like_dom_sf"/>
</dbReference>
<dbReference type="EMBL" id="SGXA01000003">
    <property type="protein sequence ID" value="RZS69312.1"/>
    <property type="molecule type" value="Genomic_DNA"/>
</dbReference>
<organism evidence="7 8">
    <name type="scientific">Pseudobacter ginsenosidimutans</name>
    <dbReference type="NCBI Taxonomy" id="661488"/>
    <lineage>
        <taxon>Bacteria</taxon>
        <taxon>Pseudomonadati</taxon>
        <taxon>Bacteroidota</taxon>
        <taxon>Chitinophagia</taxon>
        <taxon>Chitinophagales</taxon>
        <taxon>Chitinophagaceae</taxon>
        <taxon>Pseudobacter</taxon>
    </lineage>
</organism>
<feature type="coiled-coil region" evidence="2">
    <location>
        <begin position="791"/>
        <end position="823"/>
    </location>
</feature>
<sequence>MCRLLMALALLIPCRSFAQNTIGFPDILNYTKQEYQGGGQNWDATTDQRGIMYFANTEGLLAFDGHYWKVYPIPNNTRLRSVLATADGRIYVGAQDEFGYFYPGANGILQYHSFKPLLPPDMKQMADVWDIEEYDNAIWFRTNNMLFELRNNTFKTHAAPAEWRKMYKTDKGLYIQDYNAGLIQFENGKWKTICGDSALKKMLVTSLHIHPDGKLMIATLKDGLFLIDKGHLIPWQTEADSIFHSGRIFCSIVLSDQELAVGTTSNGCFVISRQNGRIIQRFSMEQGMQNNNVLQLFADKRKNIWVALDNGIDLIRYNTFVKQIYPHNKDQLTSYAAQVFHNKLYIGTSDGVYATTLDGSTDFSASRSSFSLVPNTKGQVWSFSVSDDQLLLGHHEGVFLIKENITQPLIRDQGIWLYRQYASSGNTKDLLIGGYSGLYKMMQTGSEFTQPKHIKGLQESMRFITIDRDNTIWCSHPYRGIYRIRLMGDSLEYSLLSAKDGLPADCENYVFFIRNRVVVATQHGLYEFNASTSRFQQSALLFDIFGDIPIQFLREDAYGNIWFVSQKVPAIVDFHKPTNSQPYSVVYFPELKHSIVNGFEFIYPYDEENVFFAAEKALYHINYKKYLRLSSVPSVTIGRVKTIGKNDSLIFGGYFTGKDGPATQQSKDQIICLPNKYNNFRFEFASPSYDQGSNIEYSYRLNGFDKEWSNWNPKPEKEYTNLSHGTYTFVVKSRDNLGNESAPVEYSFIIWPAWYQTWIAKTVYVVLFLIFLYLLYKRQKSKFANQQIKHKKEQEHLISLHQLELERNEKELMQVQNEKLESDVMFKNRELATVTMHLVERGKVLSEIKEKLVQAITKHDPPLNIGNFRKVMRLLEEAENKDEDWEHFARHFDEVHSNYLNSVKKHFPSLTTTDLKLCAYLHINLTSKEIAQLMGISVRGVETSRYRLRRKLNIPGETSLNSFLLEAIAADQHSNGNGHMNGNGNGNGIAVRNGSEQEAS</sequence>
<gene>
    <name evidence="7" type="ORF">EV199_5149</name>
</gene>
<dbReference type="InterPro" id="IPR000792">
    <property type="entry name" value="Tscrpt_reg_LuxR_C"/>
</dbReference>
<keyword evidence="4" id="KW-0812">Transmembrane</keyword>
<feature type="chain" id="PRO_5020682996" evidence="5">
    <location>
        <begin position="19"/>
        <end position="1000"/>
    </location>
</feature>
<evidence type="ECO:0000256" key="4">
    <source>
        <dbReference type="SAM" id="Phobius"/>
    </source>
</evidence>
<dbReference type="InterPro" id="IPR036388">
    <property type="entry name" value="WH-like_DNA-bd_sf"/>
</dbReference>
<evidence type="ECO:0000256" key="2">
    <source>
        <dbReference type="SAM" id="Coils"/>
    </source>
</evidence>
<evidence type="ECO:0000256" key="5">
    <source>
        <dbReference type="SAM" id="SignalP"/>
    </source>
</evidence>
<accession>A0A4Q7MR52</accession>
<keyword evidence="8" id="KW-1185">Reference proteome</keyword>
<dbReference type="PANTHER" id="PTHR43547">
    <property type="entry name" value="TWO-COMPONENT HISTIDINE KINASE"/>
    <property type="match status" value="1"/>
</dbReference>
<feature type="signal peptide" evidence="5">
    <location>
        <begin position="1"/>
        <end position="18"/>
    </location>
</feature>
<evidence type="ECO:0000256" key="3">
    <source>
        <dbReference type="SAM" id="MobiDB-lite"/>
    </source>
</evidence>
<keyword evidence="2" id="KW-0175">Coiled coil</keyword>
<dbReference type="SUPFAM" id="SSF46894">
    <property type="entry name" value="C-terminal effector domain of the bipartite response regulators"/>
    <property type="match status" value="1"/>
</dbReference>
<evidence type="ECO:0000259" key="6">
    <source>
        <dbReference type="SMART" id="SM00421"/>
    </source>
</evidence>
<dbReference type="Gene3D" id="2.130.10.10">
    <property type="entry name" value="YVTN repeat-like/Quinoprotein amine dehydrogenase"/>
    <property type="match status" value="2"/>
</dbReference>
<dbReference type="OrthoDB" id="9809670at2"/>
<dbReference type="InterPro" id="IPR016032">
    <property type="entry name" value="Sig_transdc_resp-reg_C-effctor"/>
</dbReference>
<keyword evidence="4" id="KW-1133">Transmembrane helix</keyword>
<dbReference type="Pfam" id="PF07495">
    <property type="entry name" value="Y_Y_Y"/>
    <property type="match status" value="1"/>
</dbReference>
<dbReference type="InterPro" id="IPR011123">
    <property type="entry name" value="Y_Y_Y"/>
</dbReference>
<feature type="transmembrane region" description="Helical" evidence="4">
    <location>
        <begin position="758"/>
        <end position="776"/>
    </location>
</feature>
<dbReference type="Pfam" id="PF00196">
    <property type="entry name" value="GerE"/>
    <property type="match status" value="1"/>
</dbReference>
<dbReference type="SUPFAM" id="SSF50998">
    <property type="entry name" value="Quinoprotein alcohol dehydrogenase-like"/>
    <property type="match status" value="1"/>
</dbReference>
<keyword evidence="4" id="KW-0472">Membrane</keyword>
<protein>
    <submittedName>
        <fullName evidence="7">YXYXY domain-containing protein</fullName>
    </submittedName>
</protein>
<reference evidence="7 8" key="1">
    <citation type="submission" date="2019-02" db="EMBL/GenBank/DDBJ databases">
        <title>Genomic Encyclopedia of Type Strains, Phase IV (KMG-IV): sequencing the most valuable type-strain genomes for metagenomic binning, comparative biology and taxonomic classification.</title>
        <authorList>
            <person name="Goeker M."/>
        </authorList>
    </citation>
    <scope>NUCLEOTIDE SEQUENCE [LARGE SCALE GENOMIC DNA]</scope>
    <source>
        <strain evidence="7 8">DSM 18116</strain>
    </source>
</reference>
<dbReference type="SMART" id="SM00421">
    <property type="entry name" value="HTH_LUXR"/>
    <property type="match status" value="1"/>
</dbReference>
<keyword evidence="1" id="KW-0597">Phosphoprotein</keyword>
<evidence type="ECO:0000313" key="7">
    <source>
        <dbReference type="EMBL" id="RZS69312.1"/>
    </source>
</evidence>
<feature type="region of interest" description="Disordered" evidence="3">
    <location>
        <begin position="975"/>
        <end position="1000"/>
    </location>
</feature>
<evidence type="ECO:0000256" key="1">
    <source>
        <dbReference type="ARBA" id="ARBA00022553"/>
    </source>
</evidence>
<dbReference type="PANTHER" id="PTHR43547:SF2">
    <property type="entry name" value="HYBRID SIGNAL TRANSDUCTION HISTIDINE KINASE C"/>
    <property type="match status" value="1"/>
</dbReference>
<dbReference type="GO" id="GO:0003677">
    <property type="term" value="F:DNA binding"/>
    <property type="evidence" value="ECO:0007669"/>
    <property type="project" value="InterPro"/>
</dbReference>
<dbReference type="Gene3D" id="1.10.10.10">
    <property type="entry name" value="Winged helix-like DNA-binding domain superfamily/Winged helix DNA-binding domain"/>
    <property type="match status" value="1"/>
</dbReference>
<name>A0A4Q7MR52_9BACT</name>
<dbReference type="GO" id="GO:0000155">
    <property type="term" value="F:phosphorelay sensor kinase activity"/>
    <property type="evidence" value="ECO:0007669"/>
    <property type="project" value="TreeGrafter"/>
</dbReference>